<keyword evidence="4" id="KW-1185">Reference proteome</keyword>
<evidence type="ECO:0000256" key="1">
    <source>
        <dbReference type="SAM" id="MobiDB-lite"/>
    </source>
</evidence>
<protein>
    <recommendedName>
        <fullName evidence="2">At4g15545-like C-terminal domain-containing protein</fullName>
    </recommendedName>
</protein>
<evidence type="ECO:0000313" key="3">
    <source>
        <dbReference type="EMBL" id="TPX58269.1"/>
    </source>
</evidence>
<dbReference type="EMBL" id="QEAQ01000038">
    <property type="protein sequence ID" value="TPX58269.1"/>
    <property type="molecule type" value="Genomic_DNA"/>
</dbReference>
<evidence type="ECO:0000313" key="4">
    <source>
        <dbReference type="Proteomes" id="UP000318582"/>
    </source>
</evidence>
<feature type="domain" description="At4g15545-like C-terminal" evidence="2">
    <location>
        <begin position="21"/>
        <end position="79"/>
    </location>
</feature>
<sequence>MQQRAPTNKPNPQQPQDTIAAPALYKEIRASLTPSEFEDFASNVAAFNAGDQTAEQTVKNIGGIVRNKRLYACMTSLIYTALDESVTSNSKGKPAVAVDDSVPAGRRSDAA</sequence>
<dbReference type="Pfam" id="PF25972">
    <property type="entry name" value="At4g15545_C"/>
    <property type="match status" value="1"/>
</dbReference>
<accession>A0A507E2G1</accession>
<gene>
    <name evidence="3" type="ORF">PhCBS80983_g03240</name>
</gene>
<dbReference type="AlphaFoldDB" id="A0A507E2G1"/>
<evidence type="ECO:0000259" key="2">
    <source>
        <dbReference type="Pfam" id="PF25972"/>
    </source>
</evidence>
<dbReference type="InterPro" id="IPR058935">
    <property type="entry name" value="At4g15545-like_C"/>
</dbReference>
<organism evidence="3 4">
    <name type="scientific">Powellomyces hirtus</name>
    <dbReference type="NCBI Taxonomy" id="109895"/>
    <lineage>
        <taxon>Eukaryota</taxon>
        <taxon>Fungi</taxon>
        <taxon>Fungi incertae sedis</taxon>
        <taxon>Chytridiomycota</taxon>
        <taxon>Chytridiomycota incertae sedis</taxon>
        <taxon>Chytridiomycetes</taxon>
        <taxon>Spizellomycetales</taxon>
        <taxon>Powellomycetaceae</taxon>
        <taxon>Powellomyces</taxon>
    </lineage>
</organism>
<reference evidence="3 4" key="1">
    <citation type="journal article" date="2019" name="Sci. Rep.">
        <title>Comparative genomics of chytrid fungi reveal insights into the obligate biotrophic and pathogenic lifestyle of Synchytrium endobioticum.</title>
        <authorList>
            <person name="van de Vossenberg B.T.L.H."/>
            <person name="Warris S."/>
            <person name="Nguyen H.D.T."/>
            <person name="van Gent-Pelzer M.P.E."/>
            <person name="Joly D.L."/>
            <person name="van de Geest H.C."/>
            <person name="Bonants P.J.M."/>
            <person name="Smith D.S."/>
            <person name="Levesque C.A."/>
            <person name="van der Lee T.A.J."/>
        </authorList>
    </citation>
    <scope>NUCLEOTIDE SEQUENCE [LARGE SCALE GENOMIC DNA]</scope>
    <source>
        <strain evidence="3 4">CBS 809.83</strain>
    </source>
</reference>
<proteinExistence type="predicted"/>
<dbReference type="Proteomes" id="UP000318582">
    <property type="component" value="Unassembled WGS sequence"/>
</dbReference>
<feature type="region of interest" description="Disordered" evidence="1">
    <location>
        <begin position="86"/>
        <end position="111"/>
    </location>
</feature>
<comment type="caution">
    <text evidence="3">The sequence shown here is derived from an EMBL/GenBank/DDBJ whole genome shotgun (WGS) entry which is preliminary data.</text>
</comment>
<name>A0A507E2G1_9FUNG</name>